<evidence type="ECO:0000313" key="1">
    <source>
        <dbReference type="EMBL" id="KIY98015.1"/>
    </source>
</evidence>
<proteinExistence type="predicted"/>
<dbReference type="GeneID" id="25742821"/>
<keyword evidence="2" id="KW-1185">Reference proteome</keyword>
<dbReference type="AlphaFoldDB" id="A0A0D2MUB3"/>
<dbReference type="Proteomes" id="UP000054498">
    <property type="component" value="Unassembled WGS sequence"/>
</dbReference>
<evidence type="ECO:0000313" key="2">
    <source>
        <dbReference type="Proteomes" id="UP000054498"/>
    </source>
</evidence>
<organism evidence="1 2">
    <name type="scientific">Monoraphidium neglectum</name>
    <dbReference type="NCBI Taxonomy" id="145388"/>
    <lineage>
        <taxon>Eukaryota</taxon>
        <taxon>Viridiplantae</taxon>
        <taxon>Chlorophyta</taxon>
        <taxon>core chlorophytes</taxon>
        <taxon>Chlorophyceae</taxon>
        <taxon>CS clade</taxon>
        <taxon>Sphaeropleales</taxon>
        <taxon>Selenastraceae</taxon>
        <taxon>Monoraphidium</taxon>
    </lineage>
</organism>
<name>A0A0D2MUB3_9CHLO</name>
<dbReference type="EMBL" id="KK102342">
    <property type="protein sequence ID" value="KIY98015.1"/>
    <property type="molecule type" value="Genomic_DNA"/>
</dbReference>
<accession>A0A0D2MUB3</accession>
<dbReference type="KEGG" id="mng:MNEG_9946"/>
<protein>
    <submittedName>
        <fullName evidence="1">Uncharacterized protein</fullName>
    </submittedName>
</protein>
<dbReference type="RefSeq" id="XP_013897035.1">
    <property type="nucleotide sequence ID" value="XM_014041581.1"/>
</dbReference>
<reference evidence="1 2" key="1">
    <citation type="journal article" date="2013" name="BMC Genomics">
        <title>Reconstruction of the lipid metabolism for the microalga Monoraphidium neglectum from its genome sequence reveals characteristics suitable for biofuel production.</title>
        <authorList>
            <person name="Bogen C."/>
            <person name="Al-Dilaimi A."/>
            <person name="Albersmeier A."/>
            <person name="Wichmann J."/>
            <person name="Grundmann M."/>
            <person name="Rupp O."/>
            <person name="Lauersen K.J."/>
            <person name="Blifernez-Klassen O."/>
            <person name="Kalinowski J."/>
            <person name="Goesmann A."/>
            <person name="Mussgnug J.H."/>
            <person name="Kruse O."/>
        </authorList>
    </citation>
    <scope>NUCLEOTIDE SEQUENCE [LARGE SCALE GENOMIC DNA]</scope>
    <source>
        <strain evidence="1 2">SAG 48.87</strain>
    </source>
</reference>
<sequence>MALPPVSLLHALSRALSGRRPTPPEVVLKNVWDLLSDATVIIEHVKVGADSHTLAEAKALEDAIRAVRPGDDAAAFEALAAAPVDGVVAALLGVRRQGAALSEMAVGMHANIACIDLEASHQHLTAQQAMDVMMAELRGLQVGAHYQAEDVEGVIDMLWHAATAELSDGDDDE</sequence>
<gene>
    <name evidence="1" type="ORF">MNEG_9946</name>
</gene>